<keyword evidence="2" id="KW-0472">Membrane</keyword>
<evidence type="ECO:0000313" key="5">
    <source>
        <dbReference type="Proteomes" id="UP001597178"/>
    </source>
</evidence>
<evidence type="ECO:0000256" key="1">
    <source>
        <dbReference type="SAM" id="MobiDB-lite"/>
    </source>
</evidence>
<feature type="domain" description="Magnesium transporter MgtE intracellular" evidence="3">
    <location>
        <begin position="134"/>
        <end position="192"/>
    </location>
</feature>
<evidence type="ECO:0000313" key="4">
    <source>
        <dbReference type="EMBL" id="MFD1360340.1"/>
    </source>
</evidence>
<proteinExistence type="predicted"/>
<accession>A0ABW3ZPR5</accession>
<feature type="compositionally biased region" description="Acidic residues" evidence="1">
    <location>
        <begin position="115"/>
        <end position="130"/>
    </location>
</feature>
<organism evidence="4 5">
    <name type="scientific">Lentibacillus salinarum</name>
    <dbReference type="NCBI Taxonomy" id="446820"/>
    <lineage>
        <taxon>Bacteria</taxon>
        <taxon>Bacillati</taxon>
        <taxon>Bacillota</taxon>
        <taxon>Bacilli</taxon>
        <taxon>Bacillales</taxon>
        <taxon>Bacillaceae</taxon>
        <taxon>Lentibacillus</taxon>
    </lineage>
</organism>
<evidence type="ECO:0000256" key="2">
    <source>
        <dbReference type="SAM" id="Phobius"/>
    </source>
</evidence>
<sequence>MAQKTEHEKKKINPLLWFLFAIVIPAIVAITLVVIILMITGVDVVGWAKEKGNDIPVLAEVVTNDEEKNSQRTEDKWRETIAGKDEEIASLNQEVSALESTNKQMEQEIAKLENEQDSVEEDGDNDEASEQESIADIASSFSDMDNEQAAQILQNVEESLAVSILADLPSDARGDIFEAMEPDAAAGLTQQFVNQD</sequence>
<keyword evidence="2" id="KW-0812">Transmembrane</keyword>
<dbReference type="RefSeq" id="WP_382397053.1">
    <property type="nucleotide sequence ID" value="NZ_JBHTNH010000002.1"/>
</dbReference>
<dbReference type="Proteomes" id="UP001597178">
    <property type="component" value="Unassembled WGS sequence"/>
</dbReference>
<keyword evidence="2" id="KW-1133">Transmembrane helix</keyword>
<evidence type="ECO:0000259" key="3">
    <source>
        <dbReference type="Pfam" id="PF03448"/>
    </source>
</evidence>
<feature type="region of interest" description="Disordered" evidence="1">
    <location>
        <begin position="111"/>
        <end position="145"/>
    </location>
</feature>
<dbReference type="Gene3D" id="1.25.60.10">
    <property type="entry name" value="MgtE N-terminal domain-like"/>
    <property type="match status" value="1"/>
</dbReference>
<reference evidence="5" key="1">
    <citation type="journal article" date="2019" name="Int. J. Syst. Evol. Microbiol.">
        <title>The Global Catalogue of Microorganisms (GCM) 10K type strain sequencing project: providing services to taxonomists for standard genome sequencing and annotation.</title>
        <authorList>
            <consortium name="The Broad Institute Genomics Platform"/>
            <consortium name="The Broad Institute Genome Sequencing Center for Infectious Disease"/>
            <person name="Wu L."/>
            <person name="Ma J."/>
        </authorList>
    </citation>
    <scope>NUCLEOTIDE SEQUENCE [LARGE SCALE GENOMIC DNA]</scope>
    <source>
        <strain evidence="5">CCUG 54822</strain>
    </source>
</reference>
<keyword evidence="5" id="KW-1185">Reference proteome</keyword>
<dbReference type="InterPro" id="IPR038076">
    <property type="entry name" value="MgtE_N_sf"/>
</dbReference>
<protein>
    <submittedName>
        <fullName evidence="4">MotE family protein</fullName>
    </submittedName>
</protein>
<dbReference type="EMBL" id="JBHTNH010000002">
    <property type="protein sequence ID" value="MFD1360340.1"/>
    <property type="molecule type" value="Genomic_DNA"/>
</dbReference>
<dbReference type="InterPro" id="IPR006668">
    <property type="entry name" value="Mg_transptr_MgtE_intracell_dom"/>
</dbReference>
<comment type="caution">
    <text evidence="4">The sequence shown here is derived from an EMBL/GenBank/DDBJ whole genome shotgun (WGS) entry which is preliminary data.</text>
</comment>
<name>A0ABW3ZPR5_9BACI</name>
<gene>
    <name evidence="4" type="ORF">ACFQ4A_01450</name>
</gene>
<dbReference type="Pfam" id="PF03448">
    <property type="entry name" value="MgtE_N"/>
    <property type="match status" value="1"/>
</dbReference>
<dbReference type="SUPFAM" id="SSF158791">
    <property type="entry name" value="MgtE N-terminal domain-like"/>
    <property type="match status" value="1"/>
</dbReference>
<feature type="transmembrane region" description="Helical" evidence="2">
    <location>
        <begin position="12"/>
        <end position="39"/>
    </location>
</feature>